<feature type="transmembrane region" description="Helical" evidence="9">
    <location>
        <begin position="299"/>
        <end position="320"/>
    </location>
</feature>
<proteinExistence type="predicted"/>
<dbReference type="EMBL" id="WLYK01000001">
    <property type="protein sequence ID" value="MTD12752.1"/>
    <property type="molecule type" value="Genomic_DNA"/>
</dbReference>
<dbReference type="Pfam" id="PF13231">
    <property type="entry name" value="PMT_2"/>
    <property type="match status" value="1"/>
</dbReference>
<feature type="transmembrane region" description="Helical" evidence="9">
    <location>
        <begin position="29"/>
        <end position="49"/>
    </location>
</feature>
<dbReference type="PANTHER" id="PTHR33908">
    <property type="entry name" value="MANNOSYLTRANSFERASE YKCB-RELATED"/>
    <property type="match status" value="1"/>
</dbReference>
<dbReference type="RefSeq" id="WP_154766756.1">
    <property type="nucleotide sequence ID" value="NZ_WLYK01000001.1"/>
</dbReference>
<feature type="transmembrane region" description="Helical" evidence="9">
    <location>
        <begin position="366"/>
        <end position="385"/>
    </location>
</feature>
<feature type="transmembrane region" description="Helical" evidence="9">
    <location>
        <begin position="341"/>
        <end position="360"/>
    </location>
</feature>
<keyword evidence="3" id="KW-0328">Glycosyltransferase</keyword>
<sequence length="550" mass="58188">MDRPVSPAPRADENAGAAATAPASGRRPWLPTAAGAVTTLITLIGSWHVSLWTDEAATISASSRSLADLWRMLGNIDMVHSFYYVVMHAWTSVVGDSPFALRLPSAVAVGLGAAAVVVLGRRWLGTGPALIAAGVFTVLPRASWSGIEARPYAFSIAFAAWATVVLVTALDRTVDRRLHGGRVPWWSWAGYVLLLAACVADNVYVGLLGAAHLVTVLIDRRLVLADRLRFVLAAALAAVLVSPVVLVSAGQTGQLGGGELGVVEFVRNAVVNQWFLGDTPTTTTGVDRTDLSLGDIGTWWQPAAIAMALLCWALIAVGVVRAVRDRRGTDPAVTGARPLQLWCLPWIVVPTVVIGGWSVAVTPMYSARYLTFAAPAVALLVAAGAAALRPAWIRSTALALVVVAAVPVLVSQRQLYGKNSSDWVSVASVVEQQATTGEAVYFAPRYPVTGELVGQSTRGIAVAYPEAFAGLTDLTLETTPAAADNLTGWSRTLQAVAPQLAEEQVVWVVQRIDYPTASADADRATFEAAGLRGQLVFSGPLDQVWRYSRS</sequence>
<feature type="domain" description="Glycosyltransferase RgtA/B/C/D-like" evidence="10">
    <location>
        <begin position="86"/>
        <end position="245"/>
    </location>
</feature>
<dbReference type="Proteomes" id="UP000460221">
    <property type="component" value="Unassembled WGS sequence"/>
</dbReference>
<evidence type="ECO:0000313" key="11">
    <source>
        <dbReference type="EMBL" id="MTD12752.1"/>
    </source>
</evidence>
<keyword evidence="2" id="KW-1003">Cell membrane</keyword>
<protein>
    <recommendedName>
        <fullName evidence="10">Glycosyltransferase RgtA/B/C/D-like domain-containing protein</fullName>
    </recommendedName>
</protein>
<organism evidence="11 12">
    <name type="scientific">Nakamurella alba</name>
    <dbReference type="NCBI Taxonomy" id="2665158"/>
    <lineage>
        <taxon>Bacteria</taxon>
        <taxon>Bacillati</taxon>
        <taxon>Actinomycetota</taxon>
        <taxon>Actinomycetes</taxon>
        <taxon>Nakamurellales</taxon>
        <taxon>Nakamurellaceae</taxon>
        <taxon>Nakamurella</taxon>
    </lineage>
</organism>
<feature type="compositionally biased region" description="Low complexity" evidence="8">
    <location>
        <begin position="14"/>
        <end position="23"/>
    </location>
</feature>
<evidence type="ECO:0000256" key="1">
    <source>
        <dbReference type="ARBA" id="ARBA00004651"/>
    </source>
</evidence>
<dbReference type="GO" id="GO:0009103">
    <property type="term" value="P:lipopolysaccharide biosynthetic process"/>
    <property type="evidence" value="ECO:0007669"/>
    <property type="project" value="UniProtKB-ARBA"/>
</dbReference>
<keyword evidence="7 9" id="KW-0472">Membrane</keyword>
<keyword evidence="12" id="KW-1185">Reference proteome</keyword>
<dbReference type="AlphaFoldDB" id="A0A7K1FF68"/>
<accession>A0A7K1FF68</accession>
<evidence type="ECO:0000256" key="3">
    <source>
        <dbReference type="ARBA" id="ARBA00022676"/>
    </source>
</evidence>
<comment type="subcellular location">
    <subcellularLocation>
        <location evidence="1">Cell membrane</location>
        <topology evidence="1">Multi-pass membrane protein</topology>
    </subcellularLocation>
</comment>
<evidence type="ECO:0000256" key="2">
    <source>
        <dbReference type="ARBA" id="ARBA00022475"/>
    </source>
</evidence>
<feature type="transmembrane region" description="Helical" evidence="9">
    <location>
        <begin position="69"/>
        <end position="87"/>
    </location>
</feature>
<name>A0A7K1FF68_9ACTN</name>
<dbReference type="InterPro" id="IPR050297">
    <property type="entry name" value="LipidA_mod_glycosyltrf_83"/>
</dbReference>
<feature type="region of interest" description="Disordered" evidence="8">
    <location>
        <begin position="1"/>
        <end position="26"/>
    </location>
</feature>
<feature type="transmembrane region" description="Helical" evidence="9">
    <location>
        <begin position="152"/>
        <end position="170"/>
    </location>
</feature>
<feature type="transmembrane region" description="Helical" evidence="9">
    <location>
        <begin position="190"/>
        <end position="218"/>
    </location>
</feature>
<reference evidence="11 12" key="1">
    <citation type="submission" date="2019-11" db="EMBL/GenBank/DDBJ databases">
        <authorList>
            <person name="Jiang L.-Q."/>
        </authorList>
    </citation>
    <scope>NUCLEOTIDE SEQUENCE [LARGE SCALE GENOMIC DNA]</scope>
    <source>
        <strain evidence="11 12">YIM 132087</strain>
    </source>
</reference>
<evidence type="ECO:0000256" key="7">
    <source>
        <dbReference type="ARBA" id="ARBA00023136"/>
    </source>
</evidence>
<gene>
    <name evidence="11" type="ORF">GIS00_02180</name>
</gene>
<keyword evidence="6 9" id="KW-1133">Transmembrane helix</keyword>
<evidence type="ECO:0000256" key="5">
    <source>
        <dbReference type="ARBA" id="ARBA00022692"/>
    </source>
</evidence>
<feature type="transmembrane region" description="Helical" evidence="9">
    <location>
        <begin position="230"/>
        <end position="250"/>
    </location>
</feature>
<evidence type="ECO:0000256" key="4">
    <source>
        <dbReference type="ARBA" id="ARBA00022679"/>
    </source>
</evidence>
<keyword evidence="4" id="KW-0808">Transferase</keyword>
<evidence type="ECO:0000259" key="10">
    <source>
        <dbReference type="Pfam" id="PF13231"/>
    </source>
</evidence>
<evidence type="ECO:0000256" key="9">
    <source>
        <dbReference type="SAM" id="Phobius"/>
    </source>
</evidence>
<evidence type="ECO:0000313" key="12">
    <source>
        <dbReference type="Proteomes" id="UP000460221"/>
    </source>
</evidence>
<dbReference type="GO" id="GO:0016763">
    <property type="term" value="F:pentosyltransferase activity"/>
    <property type="evidence" value="ECO:0007669"/>
    <property type="project" value="TreeGrafter"/>
</dbReference>
<dbReference type="InterPro" id="IPR038731">
    <property type="entry name" value="RgtA/B/C-like"/>
</dbReference>
<comment type="caution">
    <text evidence="11">The sequence shown here is derived from an EMBL/GenBank/DDBJ whole genome shotgun (WGS) entry which is preliminary data.</text>
</comment>
<keyword evidence="5 9" id="KW-0812">Transmembrane</keyword>
<dbReference type="PANTHER" id="PTHR33908:SF3">
    <property type="entry name" value="UNDECAPRENYL PHOSPHATE-ALPHA-4-AMINO-4-DEOXY-L-ARABINOSE ARABINOSYL TRANSFERASE"/>
    <property type="match status" value="1"/>
</dbReference>
<evidence type="ECO:0000256" key="8">
    <source>
        <dbReference type="SAM" id="MobiDB-lite"/>
    </source>
</evidence>
<dbReference type="GO" id="GO:0010041">
    <property type="term" value="P:response to iron(III) ion"/>
    <property type="evidence" value="ECO:0007669"/>
    <property type="project" value="TreeGrafter"/>
</dbReference>
<dbReference type="GO" id="GO:0005886">
    <property type="term" value="C:plasma membrane"/>
    <property type="evidence" value="ECO:0007669"/>
    <property type="project" value="UniProtKB-SubCell"/>
</dbReference>
<feature type="transmembrane region" description="Helical" evidence="9">
    <location>
        <begin position="99"/>
        <end position="117"/>
    </location>
</feature>
<evidence type="ECO:0000256" key="6">
    <source>
        <dbReference type="ARBA" id="ARBA00022989"/>
    </source>
</evidence>